<dbReference type="Pfam" id="PF02618">
    <property type="entry name" value="YceG"/>
    <property type="match status" value="1"/>
</dbReference>
<dbReference type="CDD" id="cd08010">
    <property type="entry name" value="MltG_like"/>
    <property type="match status" value="1"/>
</dbReference>
<dbReference type="Gene3D" id="3.30.160.60">
    <property type="entry name" value="Classic Zinc Finger"/>
    <property type="match status" value="1"/>
</dbReference>
<evidence type="ECO:0000256" key="8">
    <source>
        <dbReference type="SAM" id="MobiDB-lite"/>
    </source>
</evidence>
<protein>
    <recommendedName>
        <fullName evidence="7">Endolytic murein transglycosylase</fullName>
        <ecNumber evidence="7">4.2.2.29</ecNumber>
    </recommendedName>
    <alternativeName>
        <fullName evidence="7">Peptidoglycan lytic transglycosylase</fullName>
    </alternativeName>
    <alternativeName>
        <fullName evidence="7">Peptidoglycan polymerization terminase</fullName>
    </alternativeName>
</protein>
<keyword evidence="6 7" id="KW-0961">Cell wall biogenesis/degradation</keyword>
<evidence type="ECO:0000313" key="10">
    <source>
        <dbReference type="Proteomes" id="UP000825701"/>
    </source>
</evidence>
<evidence type="ECO:0000256" key="5">
    <source>
        <dbReference type="ARBA" id="ARBA00023239"/>
    </source>
</evidence>
<evidence type="ECO:0000313" key="9">
    <source>
        <dbReference type="EMBL" id="QZO02504.1"/>
    </source>
</evidence>
<keyword evidence="7" id="KW-0997">Cell inner membrane</keyword>
<evidence type="ECO:0000256" key="2">
    <source>
        <dbReference type="ARBA" id="ARBA00022692"/>
    </source>
</evidence>
<dbReference type="KEGG" id="cmet:K6K41_23975"/>
<feature type="compositionally biased region" description="Basic and acidic residues" evidence="8">
    <location>
        <begin position="366"/>
        <end position="375"/>
    </location>
</feature>
<keyword evidence="2 7" id="KW-0812">Transmembrane</keyword>
<keyword evidence="5 7" id="KW-0456">Lyase</keyword>
<dbReference type="EMBL" id="CP081869">
    <property type="protein sequence ID" value="QZO02504.1"/>
    <property type="molecule type" value="Genomic_DNA"/>
</dbReference>
<comment type="catalytic activity">
    <reaction evidence="7">
        <text>a peptidoglycan chain = a peptidoglycan chain with N-acetyl-1,6-anhydromuramyl-[peptide] at the reducing end + a peptidoglycan chain with N-acetylglucosamine at the non-reducing end.</text>
        <dbReference type="EC" id="4.2.2.29"/>
    </reaction>
</comment>
<dbReference type="GO" id="GO:0009252">
    <property type="term" value="P:peptidoglycan biosynthetic process"/>
    <property type="evidence" value="ECO:0007669"/>
    <property type="project" value="UniProtKB-UniRule"/>
</dbReference>
<dbReference type="GO" id="GO:0005886">
    <property type="term" value="C:plasma membrane"/>
    <property type="evidence" value="ECO:0007669"/>
    <property type="project" value="UniProtKB-UniRule"/>
</dbReference>
<keyword evidence="3 7" id="KW-1133">Transmembrane helix</keyword>
<dbReference type="AlphaFoldDB" id="A0A9E6RCT3"/>
<keyword evidence="4 7" id="KW-0472">Membrane</keyword>
<dbReference type="Gene3D" id="3.30.1490.480">
    <property type="entry name" value="Endolytic murein transglycosylase"/>
    <property type="match status" value="1"/>
</dbReference>
<organism evidence="9 10">
    <name type="scientific">Chenggangzhangella methanolivorans</name>
    <dbReference type="NCBI Taxonomy" id="1437009"/>
    <lineage>
        <taxon>Bacteria</taxon>
        <taxon>Pseudomonadati</taxon>
        <taxon>Pseudomonadota</taxon>
        <taxon>Alphaproteobacteria</taxon>
        <taxon>Hyphomicrobiales</taxon>
        <taxon>Methylopilaceae</taxon>
        <taxon>Chenggangzhangella</taxon>
    </lineage>
</organism>
<keyword evidence="1 7" id="KW-1003">Cell membrane</keyword>
<comment type="function">
    <text evidence="7">Functions as a peptidoglycan terminase that cleaves nascent peptidoglycan strands endolytically to terminate their elongation.</text>
</comment>
<proteinExistence type="inferred from homology"/>
<dbReference type="GO" id="GO:0071555">
    <property type="term" value="P:cell wall organization"/>
    <property type="evidence" value="ECO:0007669"/>
    <property type="project" value="UniProtKB-KW"/>
</dbReference>
<evidence type="ECO:0000256" key="3">
    <source>
        <dbReference type="ARBA" id="ARBA00022989"/>
    </source>
</evidence>
<dbReference type="NCBIfam" id="TIGR00247">
    <property type="entry name" value="endolytic transglycosylase MltG"/>
    <property type="match status" value="1"/>
</dbReference>
<dbReference type="HAMAP" id="MF_02065">
    <property type="entry name" value="MltG"/>
    <property type="match status" value="1"/>
</dbReference>
<keyword evidence="10" id="KW-1185">Reference proteome</keyword>
<accession>A0A9E6RCT3</accession>
<evidence type="ECO:0000256" key="4">
    <source>
        <dbReference type="ARBA" id="ARBA00023136"/>
    </source>
</evidence>
<dbReference type="EC" id="4.2.2.29" evidence="7"/>
<comment type="similarity">
    <text evidence="7">Belongs to the transglycosylase MltG family.</text>
</comment>
<feature type="site" description="Important for catalytic activity" evidence="7">
    <location>
        <position position="199"/>
    </location>
</feature>
<reference evidence="9" key="1">
    <citation type="submission" date="2021-08" db="EMBL/GenBank/DDBJ databases">
        <authorList>
            <person name="Zhang H."/>
            <person name="Xu M."/>
            <person name="Yu Z."/>
            <person name="Yang L."/>
            <person name="Cai Y."/>
        </authorList>
    </citation>
    <scope>NUCLEOTIDE SEQUENCE</scope>
    <source>
        <strain evidence="9">CHL1</strain>
    </source>
</reference>
<evidence type="ECO:0000256" key="7">
    <source>
        <dbReference type="HAMAP-Rule" id="MF_02065"/>
    </source>
</evidence>
<name>A0A9E6RCT3_9HYPH</name>
<dbReference type="Proteomes" id="UP000825701">
    <property type="component" value="Chromosome"/>
</dbReference>
<sequence length="375" mass="40202">MSGLFTLATLGVLAIGGVVYWGKASFDERGPLAQDATVMINRNQGVGEIADSLERAGVISDANVFKAGVAAYGAKDRMRFGEYAFPPGASMREVMEIIVSGKSIEHAFTAPEGLTSLQIVQRLRDQPLLTGDVKEVPPEGSLLPETYKFTRGASREQMVARMRQHREAVVEEIWKGRDPATKLKSPDELVIMASLIEKETGVPEERPQVAAVFANRLAKGMRLQSDPTIVYGLVGGRGTLGRSLTRADIQSKTPYNTYVVRGLPAGPIANPGRDSLEAAARPAKTSDLYFVADGSGGHAFGKTLAEHNRNVANWRKIEKQRGVPADRLDPDEQTPEASNDEADASGTGAAGSAAAATSTPAAQRPKPADPRRQQR</sequence>
<evidence type="ECO:0000256" key="1">
    <source>
        <dbReference type="ARBA" id="ARBA00022475"/>
    </source>
</evidence>
<dbReference type="InterPro" id="IPR003770">
    <property type="entry name" value="MLTG-like"/>
</dbReference>
<feature type="region of interest" description="Disordered" evidence="8">
    <location>
        <begin position="315"/>
        <end position="375"/>
    </location>
</feature>
<dbReference type="PANTHER" id="PTHR30518">
    <property type="entry name" value="ENDOLYTIC MUREIN TRANSGLYCOSYLASE"/>
    <property type="match status" value="1"/>
</dbReference>
<dbReference type="GO" id="GO:0008932">
    <property type="term" value="F:lytic endotransglycosylase activity"/>
    <property type="evidence" value="ECO:0007669"/>
    <property type="project" value="UniProtKB-UniRule"/>
</dbReference>
<evidence type="ECO:0000256" key="6">
    <source>
        <dbReference type="ARBA" id="ARBA00023316"/>
    </source>
</evidence>
<feature type="compositionally biased region" description="Low complexity" evidence="8">
    <location>
        <begin position="344"/>
        <end position="362"/>
    </location>
</feature>
<dbReference type="PANTHER" id="PTHR30518:SF2">
    <property type="entry name" value="ENDOLYTIC MUREIN TRANSGLYCOSYLASE"/>
    <property type="match status" value="1"/>
</dbReference>
<feature type="compositionally biased region" description="Basic and acidic residues" evidence="8">
    <location>
        <begin position="315"/>
        <end position="330"/>
    </location>
</feature>
<feature type="compositionally biased region" description="Acidic residues" evidence="8">
    <location>
        <begin position="331"/>
        <end position="343"/>
    </location>
</feature>
<gene>
    <name evidence="7 9" type="primary">mltG</name>
    <name evidence="9" type="ORF">K6K41_23975</name>
</gene>